<dbReference type="EMBL" id="WUTT01000001">
    <property type="protein sequence ID" value="NAW35737.1"/>
    <property type="molecule type" value="Genomic_DNA"/>
</dbReference>
<feature type="compositionally biased region" description="Polar residues" evidence="1">
    <location>
        <begin position="213"/>
        <end position="222"/>
    </location>
</feature>
<name>A0A7X4W7C8_9GAMM</name>
<dbReference type="AlphaFoldDB" id="A0A7X4W7C8"/>
<feature type="region of interest" description="Disordered" evidence="1">
    <location>
        <begin position="177"/>
        <end position="222"/>
    </location>
</feature>
<evidence type="ECO:0000313" key="2">
    <source>
        <dbReference type="EMBL" id="NAW35737.1"/>
    </source>
</evidence>
<evidence type="ECO:0000313" key="3">
    <source>
        <dbReference type="Proteomes" id="UP000487929"/>
    </source>
</evidence>
<accession>A0A7X4W7C8</accession>
<dbReference type="Proteomes" id="UP000487929">
    <property type="component" value="Unassembled WGS sequence"/>
</dbReference>
<feature type="compositionally biased region" description="Polar residues" evidence="1">
    <location>
        <begin position="180"/>
        <end position="196"/>
    </location>
</feature>
<reference evidence="2 3" key="1">
    <citation type="submission" date="2019-12" db="EMBL/GenBank/DDBJ databases">
        <title>Draft genome sequencing of Halomonas alimentaria DSM 15356.</title>
        <authorList>
            <person name="Pandiyan K."/>
            <person name="Kushwaha P."/>
            <person name="Gowdham M."/>
            <person name="Chakdar H."/>
            <person name="Singh A."/>
            <person name="Kumar M."/>
            <person name="Saxena A.K."/>
        </authorList>
    </citation>
    <scope>NUCLEOTIDE SEQUENCE [LARGE SCALE GENOMIC DNA]</scope>
    <source>
        <strain evidence="2 3">DSM 15356</strain>
    </source>
</reference>
<gene>
    <name evidence="2" type="ORF">GRB96_15100</name>
</gene>
<evidence type="ECO:0000256" key="1">
    <source>
        <dbReference type="SAM" id="MobiDB-lite"/>
    </source>
</evidence>
<protein>
    <submittedName>
        <fullName evidence="2">Uncharacterized protein</fullName>
    </submittedName>
</protein>
<proteinExistence type="predicted"/>
<comment type="caution">
    <text evidence="2">The sequence shown here is derived from an EMBL/GenBank/DDBJ whole genome shotgun (WGS) entry which is preliminary data.</text>
</comment>
<organism evidence="2 3">
    <name type="scientific">Halomonas alimentaria</name>
    <dbReference type="NCBI Taxonomy" id="147248"/>
    <lineage>
        <taxon>Bacteria</taxon>
        <taxon>Pseudomonadati</taxon>
        <taxon>Pseudomonadota</taxon>
        <taxon>Gammaproteobacteria</taxon>
        <taxon>Oceanospirillales</taxon>
        <taxon>Halomonadaceae</taxon>
        <taxon>Halomonas</taxon>
    </lineage>
</organism>
<keyword evidence="3" id="KW-1185">Reference proteome</keyword>
<sequence>MGDMIRDMAFAIADSQFQLDQSSMRTAEMMGGLQSVIDSQGNQTFDDSRVFFGYEYMTVEQALYFAIFDDALTGALDEDSIRLKEVVLEIIGEMAEAEGGSADVVNPLRNFTRETSGNPDVTSALDTQVGGERLAEKVIRVPTRMSMMELGFTPTFYQFVDTIIEVKIAIRMTRERAYERTTSNASRDRQSSSGRSTRVGLSWPPGVRKSKTYRSNSSVQTTQVDATYSQKYSYSAEGASLLRTKMVPVPPPAVLTERIRGYMEVEEEARRRRLAEIYPEDDDSEGDS</sequence>
<dbReference type="OrthoDB" id="7594941at2"/>